<protein>
    <recommendedName>
        <fullName evidence="3">YbaB/EbfC family DNA-binding protein</fullName>
    </recommendedName>
</protein>
<proteinExistence type="predicted"/>
<evidence type="ECO:0008006" key="3">
    <source>
        <dbReference type="Google" id="ProtNLM"/>
    </source>
</evidence>
<evidence type="ECO:0000313" key="1">
    <source>
        <dbReference type="EMBL" id="MFC6006958.1"/>
    </source>
</evidence>
<sequence length="121" mass="13468">MTGMIRQLQVALEERAWTQTRLSMREPTASLSTELLELRPVDGSGATIKVVEDGGSLHVMAGDRTEDLLDNQRAALDLIAAIVEQGLVEDYLLGWFRNGRPASGGEMPRSGWRRRKVWPAH</sequence>
<evidence type="ECO:0000313" key="2">
    <source>
        <dbReference type="Proteomes" id="UP001596189"/>
    </source>
</evidence>
<dbReference type="RefSeq" id="WP_345718422.1">
    <property type="nucleotide sequence ID" value="NZ_BAABFP010000008.1"/>
</dbReference>
<dbReference type="Proteomes" id="UP001596189">
    <property type="component" value="Unassembled WGS sequence"/>
</dbReference>
<keyword evidence="2" id="KW-1185">Reference proteome</keyword>
<reference evidence="2" key="1">
    <citation type="journal article" date="2019" name="Int. J. Syst. Evol. Microbiol.">
        <title>The Global Catalogue of Microorganisms (GCM) 10K type strain sequencing project: providing services to taxonomists for standard genome sequencing and annotation.</title>
        <authorList>
            <consortium name="The Broad Institute Genomics Platform"/>
            <consortium name="The Broad Institute Genome Sequencing Center for Infectious Disease"/>
            <person name="Wu L."/>
            <person name="Ma J."/>
        </authorList>
    </citation>
    <scope>NUCLEOTIDE SEQUENCE [LARGE SCALE GENOMIC DNA]</scope>
    <source>
        <strain evidence="2">KACC 14249</strain>
    </source>
</reference>
<gene>
    <name evidence="1" type="ORF">ACFQDO_07425</name>
</gene>
<comment type="caution">
    <text evidence="1">The sequence shown here is derived from an EMBL/GenBank/DDBJ whole genome shotgun (WGS) entry which is preliminary data.</text>
</comment>
<dbReference type="EMBL" id="JBHSRD010000003">
    <property type="protein sequence ID" value="MFC6006958.1"/>
    <property type="molecule type" value="Genomic_DNA"/>
</dbReference>
<organism evidence="1 2">
    <name type="scientific">Angustibacter luteus</name>
    <dbReference type="NCBI Taxonomy" id="658456"/>
    <lineage>
        <taxon>Bacteria</taxon>
        <taxon>Bacillati</taxon>
        <taxon>Actinomycetota</taxon>
        <taxon>Actinomycetes</taxon>
        <taxon>Kineosporiales</taxon>
        <taxon>Kineosporiaceae</taxon>
    </lineage>
</organism>
<name>A0ABW1JE22_9ACTN</name>
<accession>A0ABW1JE22</accession>